<name>A0A482XT99_LAOST</name>
<feature type="compositionally biased region" description="Polar residues" evidence="1">
    <location>
        <begin position="105"/>
        <end position="118"/>
    </location>
</feature>
<dbReference type="Proteomes" id="UP000291343">
    <property type="component" value="Unassembled WGS sequence"/>
</dbReference>
<feature type="compositionally biased region" description="Pro residues" evidence="1">
    <location>
        <begin position="120"/>
        <end position="135"/>
    </location>
</feature>
<keyword evidence="3" id="KW-1185">Reference proteome</keyword>
<dbReference type="AlphaFoldDB" id="A0A482XT99"/>
<reference evidence="2 3" key="1">
    <citation type="journal article" date="2017" name="Gigascience">
        <title>Genome sequence of the small brown planthopper, Laodelphax striatellus.</title>
        <authorList>
            <person name="Zhu J."/>
            <person name="Jiang F."/>
            <person name="Wang X."/>
            <person name="Yang P."/>
            <person name="Bao Y."/>
            <person name="Zhao W."/>
            <person name="Wang W."/>
            <person name="Lu H."/>
            <person name="Wang Q."/>
            <person name="Cui N."/>
            <person name="Li J."/>
            <person name="Chen X."/>
            <person name="Luo L."/>
            <person name="Yu J."/>
            <person name="Kang L."/>
            <person name="Cui F."/>
        </authorList>
    </citation>
    <scope>NUCLEOTIDE SEQUENCE [LARGE SCALE GENOMIC DNA]</scope>
    <source>
        <strain evidence="2">Lst14</strain>
    </source>
</reference>
<feature type="compositionally biased region" description="Basic residues" evidence="1">
    <location>
        <begin position="36"/>
        <end position="47"/>
    </location>
</feature>
<feature type="region of interest" description="Disordered" evidence="1">
    <location>
        <begin position="1"/>
        <end position="92"/>
    </location>
</feature>
<evidence type="ECO:0000313" key="2">
    <source>
        <dbReference type="EMBL" id="RZF48710.1"/>
    </source>
</evidence>
<dbReference type="InParanoid" id="A0A482XT99"/>
<proteinExistence type="predicted"/>
<evidence type="ECO:0000313" key="3">
    <source>
        <dbReference type="Proteomes" id="UP000291343"/>
    </source>
</evidence>
<protein>
    <submittedName>
        <fullName evidence="2">Uncharacterized protein</fullName>
    </submittedName>
</protein>
<comment type="caution">
    <text evidence="2">The sequence shown here is derived from an EMBL/GenBank/DDBJ whole genome shotgun (WGS) entry which is preliminary data.</text>
</comment>
<gene>
    <name evidence="2" type="ORF">LSTR_LSTR011340</name>
</gene>
<feature type="compositionally biased region" description="Basic and acidic residues" evidence="1">
    <location>
        <begin position="1"/>
        <end position="16"/>
    </location>
</feature>
<dbReference type="EMBL" id="QKKF02001097">
    <property type="protein sequence ID" value="RZF48710.1"/>
    <property type="molecule type" value="Genomic_DNA"/>
</dbReference>
<feature type="compositionally biased region" description="Pro residues" evidence="1">
    <location>
        <begin position="61"/>
        <end position="75"/>
    </location>
</feature>
<accession>A0A482XT99</accession>
<sequence length="169" mass="18937">MIRIEMKEKIDEEIRNYNKKRKKSEENDQNEDERRVRKRNEKRHSPPPHKTNLSPLALSPLPSPPPPTPPHPPPFSLGISRQLSQTEGPEPYVLLCPFPLLSITQPQNLSTGANGTEKSSPPPPTTILPPSPPTPNLTNCTSRRSRTNFERQSHSNCRVGRTVVSSGSE</sequence>
<evidence type="ECO:0000256" key="1">
    <source>
        <dbReference type="SAM" id="MobiDB-lite"/>
    </source>
</evidence>
<organism evidence="2 3">
    <name type="scientific">Laodelphax striatellus</name>
    <name type="common">Small brown planthopper</name>
    <name type="synonym">Delphax striatella</name>
    <dbReference type="NCBI Taxonomy" id="195883"/>
    <lineage>
        <taxon>Eukaryota</taxon>
        <taxon>Metazoa</taxon>
        <taxon>Ecdysozoa</taxon>
        <taxon>Arthropoda</taxon>
        <taxon>Hexapoda</taxon>
        <taxon>Insecta</taxon>
        <taxon>Pterygota</taxon>
        <taxon>Neoptera</taxon>
        <taxon>Paraneoptera</taxon>
        <taxon>Hemiptera</taxon>
        <taxon>Auchenorrhyncha</taxon>
        <taxon>Fulgoroidea</taxon>
        <taxon>Delphacidae</taxon>
        <taxon>Criomorphinae</taxon>
        <taxon>Laodelphax</taxon>
    </lineage>
</organism>
<feature type="region of interest" description="Disordered" evidence="1">
    <location>
        <begin position="105"/>
        <end position="169"/>
    </location>
</feature>